<dbReference type="Pfam" id="PF24621">
    <property type="entry name" value="DHQS_C"/>
    <property type="match status" value="1"/>
</dbReference>
<keyword evidence="2" id="KW-0028">Amino-acid biosynthesis</keyword>
<dbReference type="Proteomes" id="UP000295620">
    <property type="component" value="Unassembled WGS sequence"/>
</dbReference>
<keyword evidence="5" id="KW-0456">Lyase</keyword>
<keyword evidence="4" id="KW-0057">Aromatic amino acid biosynthesis</keyword>
<dbReference type="Gene3D" id="1.20.1090.10">
    <property type="entry name" value="Dehydroquinate synthase-like - alpha domain"/>
    <property type="match status" value="1"/>
</dbReference>
<proteinExistence type="predicted"/>
<evidence type="ECO:0000256" key="3">
    <source>
        <dbReference type="ARBA" id="ARBA00023027"/>
    </source>
</evidence>
<name>A0A4R6SPZ7_9SPHI</name>
<protein>
    <submittedName>
        <fullName evidence="8">3-dehydroquinate synthase</fullName>
    </submittedName>
</protein>
<evidence type="ECO:0000256" key="4">
    <source>
        <dbReference type="ARBA" id="ARBA00023141"/>
    </source>
</evidence>
<comment type="cofactor">
    <cofactor evidence="1">
        <name>NAD(+)</name>
        <dbReference type="ChEBI" id="CHEBI:57540"/>
    </cofactor>
</comment>
<feature type="domain" description="3-dehydroquinate synthase C-terminal" evidence="7">
    <location>
        <begin position="225"/>
        <end position="349"/>
    </location>
</feature>
<dbReference type="GO" id="GO:0009073">
    <property type="term" value="P:aromatic amino acid family biosynthetic process"/>
    <property type="evidence" value="ECO:0007669"/>
    <property type="project" value="UniProtKB-KW"/>
</dbReference>
<evidence type="ECO:0000256" key="1">
    <source>
        <dbReference type="ARBA" id="ARBA00001911"/>
    </source>
</evidence>
<organism evidence="8 9">
    <name type="scientific">Pedobacter metabolipauper</name>
    <dbReference type="NCBI Taxonomy" id="425513"/>
    <lineage>
        <taxon>Bacteria</taxon>
        <taxon>Pseudomonadati</taxon>
        <taxon>Bacteroidota</taxon>
        <taxon>Sphingobacteriia</taxon>
        <taxon>Sphingobacteriales</taxon>
        <taxon>Sphingobacteriaceae</taxon>
        <taxon>Pedobacter</taxon>
    </lineage>
</organism>
<dbReference type="InterPro" id="IPR050071">
    <property type="entry name" value="Dehydroquinate_synthase"/>
</dbReference>
<dbReference type="NCBIfam" id="NF004852">
    <property type="entry name" value="PRK06203.1"/>
    <property type="match status" value="1"/>
</dbReference>
<dbReference type="AlphaFoldDB" id="A0A4R6SPZ7"/>
<evidence type="ECO:0000313" key="9">
    <source>
        <dbReference type="Proteomes" id="UP000295620"/>
    </source>
</evidence>
<dbReference type="InterPro" id="IPR030960">
    <property type="entry name" value="DHQS/DOIS_N"/>
</dbReference>
<feature type="domain" description="3-dehydroquinate synthase N-terminal" evidence="6">
    <location>
        <begin position="110"/>
        <end position="223"/>
    </location>
</feature>
<sequence length="413" mass="46197">MPLLNQEISIMSYLEQSFSVKFEYKIFFTTSLFDPNNTTLSTFFRERLESPQHQEPGTSGIPHQVYSSEPLRKICFVIDDGVAATHPNLENEIRTYFKQHNETQLISEILIIPGGEAAKNDTKLFDQLVDAVNVHKIDRHSYIAAIGGGAVLDLVGYAAAVSHRGIKHIRIPTTVLSQNDSGIGVKNGINYQGKKNFLGTFAPPVAVFNDDNFLATLSDRDYRSGISEAIKVALIKDPEFFYWIEEHAAKLVSRDLDTMNYLIKRCAQLHLNHIAGDDPFETGSARPLDFGHWSAHKLEQLSNFSVLHGEAVAMGIALDSTYSFLKGMLTEEKLHRILKVLLVLAFDISNPFIQIRDMESPILKGLAEFQEHLGGRLTITLLTDLGTGKEVNEMDHQLLIDASTYVTNFTNES</sequence>
<evidence type="ECO:0000259" key="7">
    <source>
        <dbReference type="Pfam" id="PF24621"/>
    </source>
</evidence>
<dbReference type="EMBL" id="SNYC01000008">
    <property type="protein sequence ID" value="TDQ06697.1"/>
    <property type="molecule type" value="Genomic_DNA"/>
</dbReference>
<dbReference type="InterPro" id="IPR056179">
    <property type="entry name" value="DHQS_C"/>
</dbReference>
<keyword evidence="3" id="KW-0520">NAD</keyword>
<dbReference type="CDD" id="cd08198">
    <property type="entry name" value="DHQS-like"/>
    <property type="match status" value="1"/>
</dbReference>
<reference evidence="8 9" key="1">
    <citation type="submission" date="2019-03" db="EMBL/GenBank/DDBJ databases">
        <title>Genomic Encyclopedia of Archaeal and Bacterial Type Strains, Phase II (KMG-II): from individual species to whole genera.</title>
        <authorList>
            <person name="Goeker M."/>
        </authorList>
    </citation>
    <scope>NUCLEOTIDE SEQUENCE [LARGE SCALE GENOMIC DNA]</scope>
    <source>
        <strain evidence="8 9">DSM 19035</strain>
    </source>
</reference>
<dbReference type="Pfam" id="PF01761">
    <property type="entry name" value="DHQ_synthase"/>
    <property type="match status" value="1"/>
</dbReference>
<dbReference type="SUPFAM" id="SSF56796">
    <property type="entry name" value="Dehydroquinate synthase-like"/>
    <property type="match status" value="1"/>
</dbReference>
<accession>A0A4R6SPZ7</accession>
<evidence type="ECO:0000313" key="8">
    <source>
        <dbReference type="EMBL" id="TDQ06697.1"/>
    </source>
</evidence>
<evidence type="ECO:0000256" key="5">
    <source>
        <dbReference type="ARBA" id="ARBA00023239"/>
    </source>
</evidence>
<dbReference type="PANTHER" id="PTHR43622">
    <property type="entry name" value="3-DEHYDROQUINATE SYNTHASE"/>
    <property type="match status" value="1"/>
</dbReference>
<evidence type="ECO:0000256" key="2">
    <source>
        <dbReference type="ARBA" id="ARBA00022605"/>
    </source>
</evidence>
<dbReference type="PANTHER" id="PTHR43622:SF7">
    <property type="entry name" value="3-DEHYDROQUINATE SYNTHASE, CHLOROPLASTIC"/>
    <property type="match status" value="1"/>
</dbReference>
<gene>
    <name evidence="8" type="ORF">ATK78_4356</name>
</gene>
<dbReference type="GO" id="GO:0008652">
    <property type="term" value="P:amino acid biosynthetic process"/>
    <property type="evidence" value="ECO:0007669"/>
    <property type="project" value="UniProtKB-KW"/>
</dbReference>
<comment type="caution">
    <text evidence="8">The sequence shown here is derived from an EMBL/GenBank/DDBJ whole genome shotgun (WGS) entry which is preliminary data.</text>
</comment>
<keyword evidence="9" id="KW-1185">Reference proteome</keyword>
<dbReference type="GO" id="GO:0003856">
    <property type="term" value="F:3-dehydroquinate synthase activity"/>
    <property type="evidence" value="ECO:0007669"/>
    <property type="project" value="TreeGrafter"/>
</dbReference>
<dbReference type="Gene3D" id="3.40.50.1970">
    <property type="match status" value="1"/>
</dbReference>
<evidence type="ECO:0000259" key="6">
    <source>
        <dbReference type="Pfam" id="PF01761"/>
    </source>
</evidence>